<dbReference type="Proteomes" id="UP000234845">
    <property type="component" value="Unassembled WGS sequence"/>
</dbReference>
<dbReference type="InterPro" id="IPR000527">
    <property type="entry name" value="Flag_Lring"/>
</dbReference>
<comment type="caution">
    <text evidence="12">The sequence shown here is derived from an EMBL/GenBank/DDBJ whole genome shotgun (WGS) entry which is preliminary data.</text>
</comment>
<dbReference type="RefSeq" id="WP_101519625.1">
    <property type="nucleotide sequence ID" value="NZ_PKLZ01000001.1"/>
</dbReference>
<keyword evidence="12" id="KW-0969">Cilium</keyword>
<keyword evidence="13" id="KW-1185">Reference proteome</keyword>
<evidence type="ECO:0000256" key="4">
    <source>
        <dbReference type="ARBA" id="ARBA00011439"/>
    </source>
</evidence>
<evidence type="ECO:0000256" key="2">
    <source>
        <dbReference type="ARBA" id="ARBA00004635"/>
    </source>
</evidence>
<keyword evidence="6 11" id="KW-0472">Membrane</keyword>
<name>A0A2N5Y6G7_9GAMM</name>
<keyword evidence="5" id="KW-0732">Signal</keyword>
<evidence type="ECO:0000256" key="1">
    <source>
        <dbReference type="ARBA" id="ARBA00002591"/>
    </source>
</evidence>
<dbReference type="OrthoDB" id="9789463at2"/>
<keyword evidence="10" id="KW-0449">Lipoprotein</keyword>
<keyword evidence="12" id="KW-0282">Flagellum</keyword>
<keyword evidence="9 11" id="KW-0998">Cell outer membrane</keyword>
<dbReference type="GO" id="GO:0003774">
    <property type="term" value="F:cytoskeletal motor activity"/>
    <property type="evidence" value="ECO:0007669"/>
    <property type="project" value="InterPro"/>
</dbReference>
<gene>
    <name evidence="11" type="primary">flgH</name>
    <name evidence="12" type="ORF">CWI75_01145</name>
</gene>
<evidence type="ECO:0000256" key="6">
    <source>
        <dbReference type="ARBA" id="ARBA00023136"/>
    </source>
</evidence>
<dbReference type="EMBL" id="PKLZ01000001">
    <property type="protein sequence ID" value="PLW83988.1"/>
    <property type="molecule type" value="Genomic_DNA"/>
</dbReference>
<protein>
    <recommendedName>
        <fullName evidence="11">Flagellar L-ring protein</fullName>
    </recommendedName>
    <alternativeName>
        <fullName evidence="11">Basal body L-ring protein</fullName>
    </alternativeName>
</protein>
<reference evidence="13" key="1">
    <citation type="submission" date="2017-11" db="EMBL/GenBank/DDBJ databases">
        <title>The draft genome sequence of Chromatocurvus sp. F02.</title>
        <authorList>
            <person name="Du Z.-J."/>
            <person name="Chang Y.-Q."/>
        </authorList>
    </citation>
    <scope>NUCLEOTIDE SEQUENCE [LARGE SCALE GENOMIC DNA]</scope>
    <source>
        <strain evidence="13">F02</strain>
    </source>
</reference>
<evidence type="ECO:0000256" key="7">
    <source>
        <dbReference type="ARBA" id="ARBA00023139"/>
    </source>
</evidence>
<organism evidence="12 13">
    <name type="scientific">Kineobactrum sediminis</name>
    <dbReference type="NCBI Taxonomy" id="1905677"/>
    <lineage>
        <taxon>Bacteria</taxon>
        <taxon>Pseudomonadati</taxon>
        <taxon>Pseudomonadota</taxon>
        <taxon>Gammaproteobacteria</taxon>
        <taxon>Cellvibrionales</taxon>
        <taxon>Halieaceae</taxon>
        <taxon>Kineobactrum</taxon>
    </lineage>
</organism>
<dbReference type="PRINTS" id="PR01008">
    <property type="entry name" value="FLGLRINGFLGH"/>
</dbReference>
<evidence type="ECO:0000313" key="12">
    <source>
        <dbReference type="EMBL" id="PLW83988.1"/>
    </source>
</evidence>
<keyword evidence="12" id="KW-0966">Cell projection</keyword>
<comment type="subcellular location">
    <subcellularLocation>
        <location evidence="11">Cell outer membrane</location>
    </subcellularLocation>
    <subcellularLocation>
        <location evidence="11">Bacterial flagellum basal body</location>
    </subcellularLocation>
    <subcellularLocation>
        <location evidence="2">Membrane</location>
        <topology evidence="2">Lipid-anchor</topology>
    </subcellularLocation>
</comment>
<dbReference type="Pfam" id="PF02107">
    <property type="entry name" value="FlgH"/>
    <property type="match status" value="1"/>
</dbReference>
<comment type="similarity">
    <text evidence="3 11">Belongs to the FlgH family.</text>
</comment>
<dbReference type="AlphaFoldDB" id="A0A2N5Y6G7"/>
<evidence type="ECO:0000256" key="5">
    <source>
        <dbReference type="ARBA" id="ARBA00022729"/>
    </source>
</evidence>
<dbReference type="NCBIfam" id="NF001304">
    <property type="entry name" value="PRK00249.1-4"/>
    <property type="match status" value="1"/>
</dbReference>
<evidence type="ECO:0000256" key="9">
    <source>
        <dbReference type="ARBA" id="ARBA00023237"/>
    </source>
</evidence>
<dbReference type="HAMAP" id="MF_00415">
    <property type="entry name" value="FlgH"/>
    <property type="match status" value="1"/>
</dbReference>
<keyword evidence="8 11" id="KW-0975">Bacterial flagellum</keyword>
<evidence type="ECO:0000256" key="8">
    <source>
        <dbReference type="ARBA" id="ARBA00023143"/>
    </source>
</evidence>
<dbReference type="PANTHER" id="PTHR34933">
    <property type="entry name" value="FLAGELLAR L-RING PROTEIN"/>
    <property type="match status" value="1"/>
</dbReference>
<keyword evidence="7" id="KW-0564">Palmitate</keyword>
<evidence type="ECO:0000256" key="3">
    <source>
        <dbReference type="ARBA" id="ARBA00006929"/>
    </source>
</evidence>
<accession>A0A2N5Y6G7</accession>
<dbReference type="GO" id="GO:0009279">
    <property type="term" value="C:cell outer membrane"/>
    <property type="evidence" value="ECO:0007669"/>
    <property type="project" value="UniProtKB-SubCell"/>
</dbReference>
<evidence type="ECO:0000313" key="13">
    <source>
        <dbReference type="Proteomes" id="UP000234845"/>
    </source>
</evidence>
<dbReference type="GO" id="GO:0071973">
    <property type="term" value="P:bacterial-type flagellum-dependent cell motility"/>
    <property type="evidence" value="ECO:0007669"/>
    <property type="project" value="InterPro"/>
</dbReference>
<comment type="subunit">
    <text evidence="4 11">The basal body constitutes a major portion of the flagellar organelle and consists of four rings (L,P,S, and M) mounted on a central rod.</text>
</comment>
<dbReference type="GO" id="GO:0009427">
    <property type="term" value="C:bacterial-type flagellum basal body, distal rod, L ring"/>
    <property type="evidence" value="ECO:0007669"/>
    <property type="project" value="InterPro"/>
</dbReference>
<sequence>MSVAVYSAGRGLCAVALLLLVAGCAGPTPIRDWSATLPSQPPMPEPAAANGAIYQAATGLALFEDVKARRVGDTLIVQLAERTNAETSATTSTGKGTSSSIANPTLFGEEFTRGDGLPLFQSSLESSHDFDGEGDSAQSNRVDGNIAVTVYQRLPNGNLVVRGEKWITINQGREFLRVAGIVRPADIGAGNSVPSYKLADAQIEYSGKGALADANRPGWLSRFFQSPIFPF</sequence>
<evidence type="ECO:0000256" key="10">
    <source>
        <dbReference type="ARBA" id="ARBA00023288"/>
    </source>
</evidence>
<proteinExistence type="inferred from homology"/>
<dbReference type="PANTHER" id="PTHR34933:SF1">
    <property type="entry name" value="FLAGELLAR L-RING PROTEIN"/>
    <property type="match status" value="1"/>
</dbReference>
<evidence type="ECO:0000256" key="11">
    <source>
        <dbReference type="HAMAP-Rule" id="MF_00415"/>
    </source>
</evidence>
<comment type="function">
    <text evidence="1 11">Assembles around the rod to form the L-ring and probably protects the motor/basal body from shearing forces during rotation.</text>
</comment>